<feature type="compositionally biased region" description="Low complexity" evidence="1">
    <location>
        <begin position="762"/>
        <end position="779"/>
    </location>
</feature>
<dbReference type="SUPFAM" id="SSF52540">
    <property type="entry name" value="P-loop containing nucleoside triphosphate hydrolases"/>
    <property type="match status" value="1"/>
</dbReference>
<feature type="region of interest" description="Disordered" evidence="1">
    <location>
        <begin position="726"/>
        <end position="809"/>
    </location>
</feature>
<evidence type="ECO:0000313" key="2">
    <source>
        <dbReference type="EMBL" id="UWM55686.1"/>
    </source>
</evidence>
<keyword evidence="3" id="KW-1185">Reference proteome</keyword>
<keyword evidence="2" id="KW-0547">Nucleotide-binding</keyword>
<keyword evidence="2" id="KW-0067">ATP-binding</keyword>
<dbReference type="KEGG" id="ssai:N0B31_05225"/>
<dbReference type="RefSeq" id="WP_260594793.1">
    <property type="nucleotide sequence ID" value="NZ_CP104003.1"/>
</dbReference>
<reference evidence="2" key="1">
    <citation type="submission" date="2022-09" db="EMBL/GenBank/DDBJ databases">
        <title>Diverse halophilic archaea isolated from saline environments.</title>
        <authorList>
            <person name="Cui H.-L."/>
        </authorList>
    </citation>
    <scope>NUCLEOTIDE SEQUENCE</scope>
    <source>
        <strain evidence="2">ZS-35-S2</strain>
    </source>
</reference>
<dbReference type="Proteomes" id="UP001057580">
    <property type="component" value="Chromosome"/>
</dbReference>
<evidence type="ECO:0000256" key="1">
    <source>
        <dbReference type="SAM" id="MobiDB-lite"/>
    </source>
</evidence>
<evidence type="ECO:0000313" key="3">
    <source>
        <dbReference type="Proteomes" id="UP001057580"/>
    </source>
</evidence>
<dbReference type="GO" id="GO:0005524">
    <property type="term" value="F:ATP binding"/>
    <property type="evidence" value="ECO:0007669"/>
    <property type="project" value="UniProtKB-KW"/>
</dbReference>
<gene>
    <name evidence="2" type="ORF">N0B31_05225</name>
</gene>
<accession>A0A9E7R4G5</accession>
<protein>
    <submittedName>
        <fullName evidence="2">ATP-binding protein</fullName>
    </submittedName>
</protein>
<sequence>MTSRVISDYVTPSDEILVDGEITTRDLLDEVDLYNLYDDGDVPEKDADRILGITYPTRTLRTVIERTTEKLAPADPLDDGAHVIAGGYGTGKSHVGLVLYHLLNDPERGREWLAANDIDAPLPDESRVAALQMLNLDRPTGETYEQLWRPIYRELGIEDELDGTGEVPSASDIRDALDDTPTLLFIDEIERWLNASVRREFWDDNLAFLQNLMEAAGRKDTPLVTFVSLLYDDAEVQEVAERTNPFIHNLTARREEKIQFITHRLVGSRDDPKGIERVVSDYVEAYRGSELVDIDDYQGLSDRIDRYYPFHPDTLDLLMRKFTNARSSDARSLLDFLTRVFADNYDAVDLILTGDVDVNRHIDRLSALDGELLPSKYGDDRERLQNDDGSFDPHVEGLLNTVLLHSLTAAGEEGANRHQMIMGGLRPGINSHEIIQTFTNEVAGYAWHIHRLNGEFSFDVDENPAARIEKKAEDVHRKEAVHRIENLVLEELFGGRENVHVWGPINTEQQIDDNRSFKILVRLDYQRTYGKDFAEFVDGREFPNTMVVVAPDADVQSNTGIIKMAKNVVAGEQLRDDGGDVPDGFDDIHQQNHDNLRERVRDKFGNVHISTERKGEVRLVPSTLSARDGEDFYEATVRTVTPDESDISKAVREILADRAESGLEYRYLLNDFYRDVGTPTLVDKETFETTIKDLCADGVISVGGTIDSRPSSIGSNSTVIHGDFVAATPTDTDDTDEFGGADTRDAPETPTGGKVEDEGMAESDGGSTTTLGGTEVTDGPADSTDGPEVKTGDGSATEEPSTVTFPAMPPLKADNKFSLVDKLERRMGADWEVHHLTLKIEASLSDDDLGEIGLAGYSELADRTEVDEELTMDASDAPLSKRRVLDIVEDVSVPRVATLSIRLEVMKHE</sequence>
<proteinExistence type="predicted"/>
<dbReference type="GeneID" id="74941801"/>
<name>A0A9E7R4G5_9EURY</name>
<organism evidence="2 3">
    <name type="scientific">Salinirubellus salinus</name>
    <dbReference type="NCBI Taxonomy" id="1364945"/>
    <lineage>
        <taxon>Archaea</taxon>
        <taxon>Methanobacteriati</taxon>
        <taxon>Methanobacteriota</taxon>
        <taxon>Stenosarchaea group</taxon>
        <taxon>Halobacteria</taxon>
        <taxon>Halobacteriales</taxon>
        <taxon>Natronomonadaceae</taxon>
        <taxon>Salinirubellus</taxon>
    </lineage>
</organism>
<dbReference type="AlphaFoldDB" id="A0A9E7R4G5"/>
<dbReference type="InterPro" id="IPR027417">
    <property type="entry name" value="P-loop_NTPase"/>
</dbReference>
<dbReference type="EMBL" id="CP104003">
    <property type="protein sequence ID" value="UWM55686.1"/>
    <property type="molecule type" value="Genomic_DNA"/>
</dbReference>